<dbReference type="PANTHER" id="PTHR33619">
    <property type="entry name" value="POLYSACCHARIDE EXPORT PROTEIN GFCE-RELATED"/>
    <property type="match status" value="1"/>
</dbReference>
<accession>A0A0H4PDU1</accession>
<evidence type="ECO:0000256" key="2">
    <source>
        <dbReference type="SAM" id="Phobius"/>
    </source>
</evidence>
<dbReference type="Gene3D" id="3.30.1950.10">
    <property type="entry name" value="wza like domain"/>
    <property type="match status" value="1"/>
</dbReference>
<dbReference type="OrthoDB" id="662756at2"/>
<keyword evidence="2" id="KW-1133">Transmembrane helix</keyword>
<protein>
    <submittedName>
        <fullName evidence="4">Sugar transporter</fullName>
    </submittedName>
</protein>
<keyword evidence="5" id="KW-1185">Reference proteome</keyword>
<feature type="domain" description="Polysaccharide export protein N-terminal" evidence="3">
    <location>
        <begin position="49"/>
        <end position="149"/>
    </location>
</feature>
<dbReference type="STRING" id="320787.CA2015_3229"/>
<keyword evidence="1" id="KW-0732">Signal</keyword>
<keyword evidence="4" id="KW-0813">Transport</keyword>
<dbReference type="RefSeq" id="WP_048642819.1">
    <property type="nucleotide sequence ID" value="NZ_CAXBGM010000050.1"/>
</dbReference>
<dbReference type="InterPro" id="IPR003715">
    <property type="entry name" value="Poly_export_N"/>
</dbReference>
<reference evidence="4 5" key="1">
    <citation type="submission" date="2015-07" db="EMBL/GenBank/DDBJ databases">
        <authorList>
            <person name="Kim K.M."/>
        </authorList>
    </citation>
    <scope>NUCLEOTIDE SEQUENCE [LARGE SCALE GENOMIC DNA]</scope>
    <source>
        <strain evidence="4 5">KCTC 12363</strain>
    </source>
</reference>
<dbReference type="GO" id="GO:0015159">
    <property type="term" value="F:polysaccharide transmembrane transporter activity"/>
    <property type="evidence" value="ECO:0007669"/>
    <property type="project" value="InterPro"/>
</dbReference>
<keyword evidence="2" id="KW-0812">Transmembrane</keyword>
<keyword evidence="2" id="KW-0472">Membrane</keyword>
<dbReference type="InterPro" id="IPR049712">
    <property type="entry name" value="Poly_export"/>
</dbReference>
<feature type="transmembrane region" description="Helical" evidence="2">
    <location>
        <begin position="252"/>
        <end position="270"/>
    </location>
</feature>
<keyword evidence="4" id="KW-0762">Sugar transport</keyword>
<evidence type="ECO:0000313" key="4">
    <source>
        <dbReference type="EMBL" id="AKP52626.1"/>
    </source>
</evidence>
<dbReference type="AlphaFoldDB" id="A0A0H4PDU1"/>
<evidence type="ECO:0000313" key="5">
    <source>
        <dbReference type="Proteomes" id="UP000036520"/>
    </source>
</evidence>
<evidence type="ECO:0000256" key="1">
    <source>
        <dbReference type="ARBA" id="ARBA00022729"/>
    </source>
</evidence>
<evidence type="ECO:0000259" key="3">
    <source>
        <dbReference type="Pfam" id="PF02563"/>
    </source>
</evidence>
<dbReference type="KEGG" id="camu:CA2015_3229"/>
<organism evidence="4 5">
    <name type="scientific">Cyclobacterium amurskyense</name>
    <dbReference type="NCBI Taxonomy" id="320787"/>
    <lineage>
        <taxon>Bacteria</taxon>
        <taxon>Pseudomonadati</taxon>
        <taxon>Bacteroidota</taxon>
        <taxon>Cytophagia</taxon>
        <taxon>Cytophagales</taxon>
        <taxon>Cyclobacteriaceae</taxon>
        <taxon>Cyclobacterium</taxon>
    </lineage>
</organism>
<dbReference type="PROSITE" id="PS51257">
    <property type="entry name" value="PROKAR_LIPOPROTEIN"/>
    <property type="match status" value="1"/>
</dbReference>
<sequence length="271" mass="30589">MQKYILFLFFGVFLGTFYGCVPNQKIIYLQNKEGLENLSDGKVINYEIPDYRLQYNDIIDVNIKTVEDLLRDGFNVLGEQTTQNSMVGQVAQSGGDIYYMNGYNVDKEGFVRLPMIGKVSVIDKTIEEARLVIEEKVKAFVKTELYVKVKLGGIRYSALGEFRKPGKFVVLQDRMTIFEAIAHAGDLTTVAKRDNLILIRQNPEGTEIHTIDLTDRKIVQSPYYFIQPNDQLYAEPMKVRELGSGENATQSLALIVSSISAVALILNIAIR</sequence>
<dbReference type="EMBL" id="CP012040">
    <property type="protein sequence ID" value="AKP52626.1"/>
    <property type="molecule type" value="Genomic_DNA"/>
</dbReference>
<proteinExistence type="predicted"/>
<dbReference type="Gene3D" id="3.10.560.10">
    <property type="entry name" value="Outer membrane lipoprotein wza domain like"/>
    <property type="match status" value="1"/>
</dbReference>
<gene>
    <name evidence="4" type="ORF">CA2015_3229</name>
</gene>
<dbReference type="Pfam" id="PF02563">
    <property type="entry name" value="Poly_export"/>
    <property type="match status" value="1"/>
</dbReference>
<dbReference type="Proteomes" id="UP000036520">
    <property type="component" value="Chromosome"/>
</dbReference>
<name>A0A0H4PDU1_9BACT</name>
<dbReference type="PANTHER" id="PTHR33619:SF3">
    <property type="entry name" value="POLYSACCHARIDE EXPORT PROTEIN GFCE-RELATED"/>
    <property type="match status" value="1"/>
</dbReference>